<dbReference type="EMBL" id="BORT01000005">
    <property type="protein sequence ID" value="GIO46819.1"/>
    <property type="molecule type" value="Genomic_DNA"/>
</dbReference>
<feature type="domain" description="Carbohydrate kinase PfkB" evidence="3">
    <location>
        <begin position="129"/>
        <end position="263"/>
    </location>
</feature>
<accession>A0A919Y9S7</accession>
<dbReference type="PANTHER" id="PTHR10584">
    <property type="entry name" value="SUGAR KINASE"/>
    <property type="match status" value="1"/>
</dbReference>
<organism evidence="4 5">
    <name type="scientific">Paenibacillus azoreducens</name>
    <dbReference type="NCBI Taxonomy" id="116718"/>
    <lineage>
        <taxon>Bacteria</taxon>
        <taxon>Bacillati</taxon>
        <taxon>Bacillota</taxon>
        <taxon>Bacilli</taxon>
        <taxon>Bacillales</taxon>
        <taxon>Paenibacillaceae</taxon>
        <taxon>Paenibacillus</taxon>
    </lineage>
</organism>
<dbReference type="SUPFAM" id="SSF52309">
    <property type="entry name" value="N-(deoxy)ribosyltransferase-like"/>
    <property type="match status" value="1"/>
</dbReference>
<evidence type="ECO:0000313" key="4">
    <source>
        <dbReference type="EMBL" id="GIO46819.1"/>
    </source>
</evidence>
<sequence>MSLAIYGEIGIDFLLESNTKITHRIGGAGLYASVTAAKQGAEVDLLTVYGPEIEKYSIDFWGTMGVSTKQSLYLENYSVPRYIVTGYKAFEHKISTPMTDLKIGINYSPSLNNVCQGLLLFPVDHSFPESLCEQAFEIGLPIFLDPKPNEKSIRQARNILKYTTALLVNEEEALLLSETTNINEAIETLKNKGPKYIIIKQGHRGCILAYGNKIIEVPAYKSNVICTLGSGDAFGGALAATFLETGDIEYSVQIANCVAANFIENLDIETVIDKAGVEKDIHLREKFVVDHVPSRKIYLAGPFFSDQEIQWVKHVSDRLENAKFTVLSPSRENGFISKSMSFEQREKIFQLDIELLNSCDIVVALLDHDDAGTCFEIGYAFEKGIPVYGFKTSQTDLNNMIQFGCKEITGNIEELIRTLYGQR</sequence>
<reference evidence="4 5" key="1">
    <citation type="submission" date="2021-03" db="EMBL/GenBank/DDBJ databases">
        <title>Antimicrobial resistance genes in bacteria isolated from Japanese honey, and their potential for conferring macrolide and lincosamide resistance in the American foulbrood pathogen Paenibacillus larvae.</title>
        <authorList>
            <person name="Okamoto M."/>
            <person name="Kumagai M."/>
            <person name="Kanamori H."/>
            <person name="Takamatsu D."/>
        </authorList>
    </citation>
    <scope>NUCLEOTIDE SEQUENCE [LARGE SCALE GENOMIC DNA]</scope>
    <source>
        <strain evidence="4 5">J34TS1</strain>
    </source>
</reference>
<dbReference type="InterPro" id="IPR007710">
    <property type="entry name" value="Nucleoside_deoxyribTrfase"/>
</dbReference>
<proteinExistence type="predicted"/>
<keyword evidence="5" id="KW-1185">Reference proteome</keyword>
<name>A0A919Y9S7_9BACL</name>
<dbReference type="Pfam" id="PF00294">
    <property type="entry name" value="PfkB"/>
    <property type="match status" value="1"/>
</dbReference>
<keyword evidence="2" id="KW-0418">Kinase</keyword>
<evidence type="ECO:0000256" key="2">
    <source>
        <dbReference type="ARBA" id="ARBA00022777"/>
    </source>
</evidence>
<dbReference type="InterPro" id="IPR029056">
    <property type="entry name" value="Ribokinase-like"/>
</dbReference>
<dbReference type="RefSeq" id="WP_212977785.1">
    <property type="nucleotide sequence ID" value="NZ_AP025343.1"/>
</dbReference>
<evidence type="ECO:0000256" key="1">
    <source>
        <dbReference type="ARBA" id="ARBA00022679"/>
    </source>
</evidence>
<dbReference type="SUPFAM" id="SSF53613">
    <property type="entry name" value="Ribokinase-like"/>
    <property type="match status" value="1"/>
</dbReference>
<dbReference type="PANTHER" id="PTHR10584:SF166">
    <property type="entry name" value="RIBOKINASE"/>
    <property type="match status" value="1"/>
</dbReference>
<keyword evidence="1" id="KW-0808">Transferase</keyword>
<dbReference type="Pfam" id="PF05014">
    <property type="entry name" value="Nuc_deoxyrib_tr"/>
    <property type="match status" value="1"/>
</dbReference>
<evidence type="ECO:0000259" key="3">
    <source>
        <dbReference type="Pfam" id="PF00294"/>
    </source>
</evidence>
<comment type="caution">
    <text evidence="4">The sequence shown here is derived from an EMBL/GenBank/DDBJ whole genome shotgun (WGS) entry which is preliminary data.</text>
</comment>
<dbReference type="Gene3D" id="3.40.1190.20">
    <property type="match status" value="1"/>
</dbReference>
<evidence type="ECO:0000313" key="5">
    <source>
        <dbReference type="Proteomes" id="UP000682811"/>
    </source>
</evidence>
<dbReference type="Gene3D" id="3.40.50.450">
    <property type="match status" value="1"/>
</dbReference>
<dbReference type="Proteomes" id="UP000682811">
    <property type="component" value="Unassembled WGS sequence"/>
</dbReference>
<protein>
    <recommendedName>
        <fullName evidence="3">Carbohydrate kinase PfkB domain-containing protein</fullName>
    </recommendedName>
</protein>
<gene>
    <name evidence="4" type="ORF">J34TS1_15840</name>
</gene>
<dbReference type="InterPro" id="IPR011611">
    <property type="entry name" value="PfkB_dom"/>
</dbReference>
<dbReference type="AlphaFoldDB" id="A0A919Y9S7"/>
<dbReference type="GO" id="GO:0016301">
    <property type="term" value="F:kinase activity"/>
    <property type="evidence" value="ECO:0007669"/>
    <property type="project" value="UniProtKB-KW"/>
</dbReference>